<dbReference type="PANTHER" id="PTHR24166:SF48">
    <property type="entry name" value="PROTEIN VAPYRIN"/>
    <property type="match status" value="1"/>
</dbReference>
<feature type="compositionally biased region" description="Basic and acidic residues" evidence="4">
    <location>
        <begin position="1043"/>
        <end position="1095"/>
    </location>
</feature>
<sequence>MAGFAKPNSNGASYKEATAALNAICQGSLPNATPGLVQALLDNDADVVRQRRKSTNLMKQLLKRDQEDVRSRLVEDATRNCSADILRLVVQRADDSAINQALPIALDKQDVEKVQYLLARGADASPLCHGFRRAVESGPDDLVNILLRETKGACQECRDLGLVDAGRLGHATKARMLLKSGAALSFQQGAALRHAIQAGHNDAAIAIASSDGARAETELLDIAVGEAYARTQHDVVQRCLQAGARGSNTDRALVYAVQNGQRELARLLVQHRASVNQYSGAAVICAVETGDLLLLRIVLGGKPSSSTLSAAVLQTAEIDSVEVAYHMIEHLLDAGVRGDCLSQVLVRCLGRGGAIQDDENTWLPLVQILLEKGRADVNFDNGKALVQAVVKGWVSTLDVLVRSRASVSTLKTALTATMGMPDPGTKKHVVGLLLRASSNDPAARRQLKSDAVEYAAKALDYHILQFLAEPTLSENELLIGFVSATSTGVHWTTPVGLEVIQFLLGMDTAGPHVDQAFFQATATLSLDAIDLLADYVSPAAFNTALVSITKNSKFSNWCEIEHASLVNSFLERGACADAANNALLHAVDAASSGGGSVLVIETLLHSRSVHVNVNFRSGEALRIAIRAGNAIILAMLMESGADLDAATCAFHEAITAPLDEDTVLNILEVLNSKGGPSCRPDYHATTAGRVLPIVRCVFAHPTSAKLVKQLAKLGCNMEAELGATVHGTSEPAEMLFSAMLSLWSNKVVSIEVVEALIKAKGKHRQTRTHDISHKTAAAIVTNPILANVNCVAKSSLTTPLILAARHCRADIVQLLIKAGAKTDHRDCYGRSALFHASRAGDLDAVKLLLKSKHKTNDGSLHEAARNLHSSVAAALIKNGYSVNFHSSMSEHEGRTPLLELAYRCDCRRKSVEAEDTILAIEKGKVDKVDIFDQWQGQNALFLALENTHPVPVTKALLDTIFSSSKIINNERNVMVVRDAETGWPTYSKSPTFHLKLTADKGNSEVNQELQQLLETKNAMDRFFAPFGSPQPRDAVNIPEDIDKEDKRLRDEQEKKRNQEEKRRIQEFDHQEKLRRQREEGDNSAGIERRKAEGKVEGSQIIHYDQLVRQGEQADQKLRIACQSHSSQMWQKDMMHRGQLQRQDESMAQKYQVTERTNQQKLRFGEQTNQQKLQFGAQTNQQKLQFGAQTNQQKLQLGEETNQQKLRFGEQSNQQKLAMKQSMNKLSKPTTQQRKTG</sequence>
<evidence type="ECO:0000256" key="2">
    <source>
        <dbReference type="ARBA" id="ARBA00023043"/>
    </source>
</evidence>
<evidence type="ECO:0000256" key="3">
    <source>
        <dbReference type="PROSITE-ProRule" id="PRU00023"/>
    </source>
</evidence>
<evidence type="ECO:0000256" key="4">
    <source>
        <dbReference type="SAM" id="MobiDB-lite"/>
    </source>
</evidence>
<proteinExistence type="predicted"/>
<dbReference type="Pfam" id="PF12796">
    <property type="entry name" value="Ank_2"/>
    <property type="match status" value="1"/>
</dbReference>
<feature type="region of interest" description="Disordered" evidence="4">
    <location>
        <begin position="1023"/>
        <end position="1095"/>
    </location>
</feature>
<accession>A0ABR1UZ00</accession>
<protein>
    <recommendedName>
        <fullName evidence="7">Ankyrin repeat protein</fullName>
    </recommendedName>
</protein>
<dbReference type="PROSITE" id="PS50088">
    <property type="entry name" value="ANK_REPEAT"/>
    <property type="match status" value="2"/>
</dbReference>
<comment type="caution">
    <text evidence="5">The sequence shown here is derived from an EMBL/GenBank/DDBJ whole genome shotgun (WGS) entry which is preliminary data.</text>
</comment>
<keyword evidence="2 3" id="KW-0040">ANK repeat</keyword>
<name>A0ABR1UZ00_9PEZI</name>
<dbReference type="EMBL" id="JAQQWM010000005">
    <property type="protein sequence ID" value="KAK8064169.1"/>
    <property type="molecule type" value="Genomic_DNA"/>
</dbReference>
<dbReference type="InterPro" id="IPR050889">
    <property type="entry name" value="Dendritic_Spine_Reg/Scaffold"/>
</dbReference>
<dbReference type="Gene3D" id="1.25.40.20">
    <property type="entry name" value="Ankyrin repeat-containing domain"/>
    <property type="match status" value="5"/>
</dbReference>
<evidence type="ECO:0008006" key="7">
    <source>
        <dbReference type="Google" id="ProtNLM"/>
    </source>
</evidence>
<gene>
    <name evidence="5" type="ORF">PG996_008821</name>
</gene>
<evidence type="ECO:0000256" key="1">
    <source>
        <dbReference type="ARBA" id="ARBA00022737"/>
    </source>
</evidence>
<evidence type="ECO:0000313" key="6">
    <source>
        <dbReference type="Proteomes" id="UP001446871"/>
    </source>
</evidence>
<feature type="region of interest" description="Disordered" evidence="4">
    <location>
        <begin position="1210"/>
        <end position="1236"/>
    </location>
</feature>
<dbReference type="SMART" id="SM00248">
    <property type="entry name" value="ANK"/>
    <property type="match status" value="8"/>
</dbReference>
<dbReference type="InterPro" id="IPR002110">
    <property type="entry name" value="Ankyrin_rpt"/>
</dbReference>
<dbReference type="SUPFAM" id="SSF48403">
    <property type="entry name" value="Ankyrin repeat"/>
    <property type="match status" value="3"/>
</dbReference>
<dbReference type="PROSITE" id="PS50297">
    <property type="entry name" value="ANK_REP_REGION"/>
    <property type="match status" value="1"/>
</dbReference>
<dbReference type="PANTHER" id="PTHR24166">
    <property type="entry name" value="ROLLING PEBBLES, ISOFORM B"/>
    <property type="match status" value="1"/>
</dbReference>
<reference evidence="5 6" key="1">
    <citation type="submission" date="2023-01" db="EMBL/GenBank/DDBJ databases">
        <title>Analysis of 21 Apiospora genomes using comparative genomics revels a genus with tremendous synthesis potential of carbohydrate active enzymes and secondary metabolites.</title>
        <authorList>
            <person name="Sorensen T."/>
        </authorList>
    </citation>
    <scope>NUCLEOTIDE SEQUENCE [LARGE SCALE GENOMIC DNA]</scope>
    <source>
        <strain evidence="5 6">CBS 83171</strain>
    </source>
</reference>
<organism evidence="5 6">
    <name type="scientific">Apiospora saccharicola</name>
    <dbReference type="NCBI Taxonomy" id="335842"/>
    <lineage>
        <taxon>Eukaryota</taxon>
        <taxon>Fungi</taxon>
        <taxon>Dikarya</taxon>
        <taxon>Ascomycota</taxon>
        <taxon>Pezizomycotina</taxon>
        <taxon>Sordariomycetes</taxon>
        <taxon>Xylariomycetidae</taxon>
        <taxon>Amphisphaeriales</taxon>
        <taxon>Apiosporaceae</taxon>
        <taxon>Apiospora</taxon>
    </lineage>
</organism>
<dbReference type="InterPro" id="IPR036770">
    <property type="entry name" value="Ankyrin_rpt-contain_sf"/>
</dbReference>
<evidence type="ECO:0000313" key="5">
    <source>
        <dbReference type="EMBL" id="KAK8064169.1"/>
    </source>
</evidence>
<feature type="repeat" description="ANK" evidence="3">
    <location>
        <begin position="795"/>
        <end position="827"/>
    </location>
</feature>
<keyword evidence="6" id="KW-1185">Reference proteome</keyword>
<keyword evidence="1" id="KW-0677">Repeat</keyword>
<dbReference type="Proteomes" id="UP001446871">
    <property type="component" value="Unassembled WGS sequence"/>
</dbReference>
<feature type="repeat" description="ANK" evidence="3">
    <location>
        <begin position="616"/>
        <end position="648"/>
    </location>
</feature>